<dbReference type="Pfam" id="PF00059">
    <property type="entry name" value="Lectin_C"/>
    <property type="match status" value="1"/>
</dbReference>
<dbReference type="AlphaFoldDB" id="A0A8S3RTE2"/>
<dbReference type="InterPro" id="IPR016187">
    <property type="entry name" value="CTDL_fold"/>
</dbReference>
<sequence>MVFVHCERVSVNPPDYIMKQTLEELYAVVELVEDHTTSAHCHRYDSSLVEVPDTNKTDALKSLLESQYTNRHTTVDKFFWIGGYGHDGDFIWKSTGSLITFQNWNKGNPLPVPGRHYEELCLEMVQSSDFKWNYALCNATNPFVCERKKN</sequence>
<dbReference type="SUPFAM" id="SSF56436">
    <property type="entry name" value="C-type lectin-like"/>
    <property type="match status" value="1"/>
</dbReference>
<comment type="caution">
    <text evidence="2">The sequence shown here is derived from an EMBL/GenBank/DDBJ whole genome shotgun (WGS) entry which is preliminary data.</text>
</comment>
<dbReference type="PROSITE" id="PS50041">
    <property type="entry name" value="C_TYPE_LECTIN_2"/>
    <property type="match status" value="1"/>
</dbReference>
<dbReference type="InterPro" id="IPR016186">
    <property type="entry name" value="C-type_lectin-like/link_sf"/>
</dbReference>
<dbReference type="OrthoDB" id="441660at2759"/>
<keyword evidence="3" id="KW-1185">Reference proteome</keyword>
<dbReference type="Proteomes" id="UP000683360">
    <property type="component" value="Unassembled WGS sequence"/>
</dbReference>
<dbReference type="PANTHER" id="PTHR22803">
    <property type="entry name" value="MANNOSE, PHOSPHOLIPASE, LECTIN RECEPTOR RELATED"/>
    <property type="match status" value="1"/>
</dbReference>
<dbReference type="EMBL" id="CAJPWZ010001270">
    <property type="protein sequence ID" value="CAG2211693.1"/>
    <property type="molecule type" value="Genomic_DNA"/>
</dbReference>
<dbReference type="Gene3D" id="3.10.100.10">
    <property type="entry name" value="Mannose-Binding Protein A, subunit A"/>
    <property type="match status" value="1"/>
</dbReference>
<accession>A0A8S3RTE2</accession>
<evidence type="ECO:0000259" key="1">
    <source>
        <dbReference type="PROSITE" id="PS50041"/>
    </source>
</evidence>
<reference evidence="2" key="1">
    <citation type="submission" date="2021-03" db="EMBL/GenBank/DDBJ databases">
        <authorList>
            <person name="Bekaert M."/>
        </authorList>
    </citation>
    <scope>NUCLEOTIDE SEQUENCE</scope>
</reference>
<protein>
    <recommendedName>
        <fullName evidence="1">C-type lectin domain-containing protein</fullName>
    </recommendedName>
</protein>
<dbReference type="SMART" id="SM00034">
    <property type="entry name" value="CLECT"/>
    <property type="match status" value="1"/>
</dbReference>
<proteinExistence type="predicted"/>
<gene>
    <name evidence="2" type="ORF">MEDL_25720</name>
</gene>
<organism evidence="2 3">
    <name type="scientific">Mytilus edulis</name>
    <name type="common">Blue mussel</name>
    <dbReference type="NCBI Taxonomy" id="6550"/>
    <lineage>
        <taxon>Eukaryota</taxon>
        <taxon>Metazoa</taxon>
        <taxon>Spiralia</taxon>
        <taxon>Lophotrochozoa</taxon>
        <taxon>Mollusca</taxon>
        <taxon>Bivalvia</taxon>
        <taxon>Autobranchia</taxon>
        <taxon>Pteriomorphia</taxon>
        <taxon>Mytilida</taxon>
        <taxon>Mytiloidea</taxon>
        <taxon>Mytilidae</taxon>
        <taxon>Mytilinae</taxon>
        <taxon>Mytilus</taxon>
    </lineage>
</organism>
<evidence type="ECO:0000313" key="3">
    <source>
        <dbReference type="Proteomes" id="UP000683360"/>
    </source>
</evidence>
<evidence type="ECO:0000313" key="2">
    <source>
        <dbReference type="EMBL" id="CAG2211693.1"/>
    </source>
</evidence>
<dbReference type="CDD" id="cd00037">
    <property type="entry name" value="CLECT"/>
    <property type="match status" value="1"/>
</dbReference>
<feature type="domain" description="C-type lectin" evidence="1">
    <location>
        <begin position="41"/>
        <end position="146"/>
    </location>
</feature>
<dbReference type="InterPro" id="IPR001304">
    <property type="entry name" value="C-type_lectin-like"/>
</dbReference>
<dbReference type="InterPro" id="IPR050111">
    <property type="entry name" value="C-type_lectin/snaclec_domain"/>
</dbReference>
<name>A0A8S3RTE2_MYTED</name>